<dbReference type="EMBL" id="JAPDMZ010000547">
    <property type="protein sequence ID" value="KAK0542354.1"/>
    <property type="molecule type" value="Genomic_DNA"/>
</dbReference>
<dbReference type="Proteomes" id="UP001176517">
    <property type="component" value="Unassembled WGS sequence"/>
</dbReference>
<evidence type="ECO:0000256" key="1">
    <source>
        <dbReference type="SAM" id="MobiDB-lite"/>
    </source>
</evidence>
<reference evidence="2" key="1">
    <citation type="journal article" date="2023" name="PhytoFront">
        <title>Draft Genome Resources of Seven Strains of Tilletia horrida, Causal Agent of Kernel Smut of Rice.</title>
        <authorList>
            <person name="Khanal S."/>
            <person name="Antony Babu S."/>
            <person name="Zhou X.G."/>
        </authorList>
    </citation>
    <scope>NUCLEOTIDE SEQUENCE</scope>
    <source>
        <strain evidence="2">TX6</strain>
    </source>
</reference>
<evidence type="ECO:0000313" key="3">
    <source>
        <dbReference type="Proteomes" id="UP001176517"/>
    </source>
</evidence>
<feature type="compositionally biased region" description="Acidic residues" evidence="1">
    <location>
        <begin position="1"/>
        <end position="12"/>
    </location>
</feature>
<evidence type="ECO:0000313" key="2">
    <source>
        <dbReference type="EMBL" id="KAK0542354.1"/>
    </source>
</evidence>
<accession>A0AAN6JQ99</accession>
<feature type="region of interest" description="Disordered" evidence="1">
    <location>
        <begin position="1"/>
        <end position="68"/>
    </location>
</feature>
<keyword evidence="3" id="KW-1185">Reference proteome</keyword>
<comment type="caution">
    <text evidence="2">The sequence shown here is derived from an EMBL/GenBank/DDBJ whole genome shotgun (WGS) entry which is preliminary data.</text>
</comment>
<protein>
    <submittedName>
        <fullName evidence="2">Uncharacterized protein</fullName>
    </submittedName>
</protein>
<dbReference type="AlphaFoldDB" id="A0AAN6JQ99"/>
<name>A0AAN6JQ99_9BASI</name>
<proteinExistence type="predicted"/>
<sequence length="87" mass="9257">PYEISEDDEDGQRDDGKEGEATCAACKEATGSSSSRSLVEDAQSGSKKRPRSVTVPDPKGKGKGVPPVVRYVTIPKKLKKVDGKPKV</sequence>
<gene>
    <name evidence="2" type="ORF">OC846_006764</name>
</gene>
<feature type="non-terminal residue" evidence="2">
    <location>
        <position position="1"/>
    </location>
</feature>
<organism evidence="2 3">
    <name type="scientific">Tilletia horrida</name>
    <dbReference type="NCBI Taxonomy" id="155126"/>
    <lineage>
        <taxon>Eukaryota</taxon>
        <taxon>Fungi</taxon>
        <taxon>Dikarya</taxon>
        <taxon>Basidiomycota</taxon>
        <taxon>Ustilaginomycotina</taxon>
        <taxon>Exobasidiomycetes</taxon>
        <taxon>Tilletiales</taxon>
        <taxon>Tilletiaceae</taxon>
        <taxon>Tilletia</taxon>
    </lineage>
</organism>